<dbReference type="Gene3D" id="1.10.1780.10">
    <property type="entry name" value="Clp, N-terminal domain"/>
    <property type="match status" value="1"/>
</dbReference>
<dbReference type="GO" id="GO:0008233">
    <property type="term" value="F:peptidase activity"/>
    <property type="evidence" value="ECO:0007669"/>
    <property type="project" value="UniProtKB-KW"/>
</dbReference>
<proteinExistence type="predicted"/>
<keyword evidence="4" id="KW-1185">Reference proteome</keyword>
<feature type="domain" description="Clp R" evidence="2">
    <location>
        <begin position="2"/>
        <end position="179"/>
    </location>
</feature>
<dbReference type="InterPro" id="IPR004176">
    <property type="entry name" value="Clp_R_N"/>
</dbReference>
<dbReference type="Pfam" id="PF02861">
    <property type="entry name" value="Clp_N"/>
    <property type="match status" value="2"/>
</dbReference>
<keyword evidence="1" id="KW-0677">Repeat</keyword>
<organism evidence="3 4">
    <name type="scientific">Rhodococcus sovatensis</name>
    <dbReference type="NCBI Taxonomy" id="1805840"/>
    <lineage>
        <taxon>Bacteria</taxon>
        <taxon>Bacillati</taxon>
        <taxon>Actinomycetota</taxon>
        <taxon>Actinomycetes</taxon>
        <taxon>Mycobacteriales</taxon>
        <taxon>Nocardiaceae</taxon>
        <taxon>Rhodococcus</taxon>
    </lineage>
</organism>
<dbReference type="Proteomes" id="UP001432000">
    <property type="component" value="Chromosome"/>
</dbReference>
<gene>
    <name evidence="3" type="ORF">WDS16_17070</name>
</gene>
<protein>
    <submittedName>
        <fullName evidence="3">Clp protease N-terminal domain-containing protein</fullName>
    </submittedName>
</protein>
<dbReference type="RefSeq" id="WP_338886400.1">
    <property type="nucleotide sequence ID" value="NZ_CP147846.1"/>
</dbReference>
<accession>A0ABZ2PGW8</accession>
<dbReference type="PROSITE" id="PS51903">
    <property type="entry name" value="CLP_R"/>
    <property type="match status" value="1"/>
</dbReference>
<name>A0ABZ2PGW8_9NOCA</name>
<evidence type="ECO:0000256" key="1">
    <source>
        <dbReference type="PROSITE-ProRule" id="PRU01251"/>
    </source>
</evidence>
<dbReference type="GO" id="GO:0006508">
    <property type="term" value="P:proteolysis"/>
    <property type="evidence" value="ECO:0007669"/>
    <property type="project" value="UniProtKB-KW"/>
</dbReference>
<keyword evidence="3" id="KW-0645">Protease</keyword>
<sequence length="179" mass="19436">MFEKFTSDAREAVVAAQREARRLKATRIEPVHVFLGVIASAKPGLRGALEGEGYTSESVRSRVSDGIALGDGDSKALESIGIDLDAVRASLEATFGEGALDRPAAEKRGWLRRKSGHIAFAPGAKKALELSLREAIAHKDSQIRCEHLLLGLIRGADDGFLDIVRQPDRLRERIESLVP</sequence>
<evidence type="ECO:0000313" key="3">
    <source>
        <dbReference type="EMBL" id="WXG66971.1"/>
    </source>
</evidence>
<reference evidence="3 4" key="1">
    <citation type="submission" date="2024-03" db="EMBL/GenBank/DDBJ databases">
        <title>Natural products discovery in diverse microorganisms through a two-stage MS feature dereplication strategy.</title>
        <authorList>
            <person name="Zhang R."/>
        </authorList>
    </citation>
    <scope>NUCLEOTIDE SEQUENCE [LARGE SCALE GENOMIC DNA]</scope>
    <source>
        <strain evidence="3 4">18930</strain>
    </source>
</reference>
<dbReference type="InterPro" id="IPR036628">
    <property type="entry name" value="Clp_N_dom_sf"/>
</dbReference>
<dbReference type="EMBL" id="CP147846">
    <property type="protein sequence ID" value="WXG66971.1"/>
    <property type="molecule type" value="Genomic_DNA"/>
</dbReference>
<dbReference type="SUPFAM" id="SSF81923">
    <property type="entry name" value="Double Clp-N motif"/>
    <property type="match status" value="2"/>
</dbReference>
<evidence type="ECO:0000259" key="2">
    <source>
        <dbReference type="PROSITE" id="PS51903"/>
    </source>
</evidence>
<keyword evidence="3" id="KW-0378">Hydrolase</keyword>
<evidence type="ECO:0000313" key="4">
    <source>
        <dbReference type="Proteomes" id="UP001432000"/>
    </source>
</evidence>